<dbReference type="CDD" id="cd06170">
    <property type="entry name" value="LuxR_C_like"/>
    <property type="match status" value="1"/>
</dbReference>
<name>A0ABY7ALU4_9ALTE</name>
<dbReference type="SMART" id="SM00448">
    <property type="entry name" value="REC"/>
    <property type="match status" value="1"/>
</dbReference>
<evidence type="ECO:0000313" key="5">
    <source>
        <dbReference type="EMBL" id="WAJ70217.1"/>
    </source>
</evidence>
<dbReference type="Pfam" id="PF00196">
    <property type="entry name" value="GerE"/>
    <property type="match status" value="1"/>
</dbReference>
<reference evidence="5" key="1">
    <citation type="submission" date="2022-10" db="EMBL/GenBank/DDBJ databases">
        <title>Catenovulum adriacola sp. nov. isolated in the Harbour of Susak.</title>
        <authorList>
            <person name="Schoch T."/>
            <person name="Reich S.J."/>
            <person name="Stoeferle S."/>
            <person name="Flaiz M."/>
            <person name="Kazda M."/>
            <person name="Riedel C.U."/>
            <person name="Duerre P."/>
        </authorList>
    </citation>
    <scope>NUCLEOTIDE SEQUENCE</scope>
    <source>
        <strain evidence="5">TS8</strain>
    </source>
</reference>
<dbReference type="GO" id="GO:0003677">
    <property type="term" value="F:DNA binding"/>
    <property type="evidence" value="ECO:0007669"/>
    <property type="project" value="UniProtKB-KW"/>
</dbReference>
<dbReference type="InterPro" id="IPR000792">
    <property type="entry name" value="Tscrpt_reg_LuxR_C"/>
</dbReference>
<dbReference type="InterPro" id="IPR016032">
    <property type="entry name" value="Sig_transdc_resp-reg_C-effctor"/>
</dbReference>
<feature type="modified residue" description="4-aspartylphosphate" evidence="2">
    <location>
        <position position="59"/>
    </location>
</feature>
<sequence>MTTHKKQKNVVLIVDDSPETLSMLNDALDGQNLTLLIAMEGQQAVTIAENINPDIILMDAMMPNMDGFEACKTIKQIPQLKHTPVIFMTGMSDTQSIKKGFAAGGTDYITKPINPDELIVRMQSHLSNAKATIHAQQALDNSGQFLLAINHQGQIKWATPQTYQLFELAGADETWITSVLAKKLSNFINDADKRQFPIKVQAKLKQLELKYISETDENEYLLRLSNLEQPNETAMLRERYPLTERESEVLLWISKGKTNREIAIVLSMSPRTVNKHLEQIFKKLSVENRTSAAAMALRCL</sequence>
<dbReference type="InterPro" id="IPR001789">
    <property type="entry name" value="Sig_transdc_resp-reg_receiver"/>
</dbReference>
<feature type="domain" description="HTH luxR-type" evidence="3">
    <location>
        <begin position="235"/>
        <end position="300"/>
    </location>
</feature>
<protein>
    <submittedName>
        <fullName evidence="5">DNA-binding response regulator</fullName>
    </submittedName>
</protein>
<proteinExistence type="predicted"/>
<dbReference type="SUPFAM" id="SSF46894">
    <property type="entry name" value="C-terminal effector domain of the bipartite response regulators"/>
    <property type="match status" value="1"/>
</dbReference>
<gene>
    <name evidence="5" type="ORF">OLW01_13900</name>
</gene>
<dbReference type="PROSITE" id="PS50043">
    <property type="entry name" value="HTH_LUXR_2"/>
    <property type="match status" value="1"/>
</dbReference>
<organism evidence="5 6">
    <name type="scientific">Catenovulum adriaticum</name>
    <dbReference type="NCBI Taxonomy" id="2984846"/>
    <lineage>
        <taxon>Bacteria</taxon>
        <taxon>Pseudomonadati</taxon>
        <taxon>Pseudomonadota</taxon>
        <taxon>Gammaproteobacteria</taxon>
        <taxon>Alteromonadales</taxon>
        <taxon>Alteromonadaceae</taxon>
        <taxon>Catenovulum</taxon>
    </lineage>
</organism>
<keyword evidence="1 5" id="KW-0238">DNA-binding</keyword>
<keyword evidence="6" id="KW-1185">Reference proteome</keyword>
<evidence type="ECO:0000256" key="2">
    <source>
        <dbReference type="PROSITE-ProRule" id="PRU00169"/>
    </source>
</evidence>
<dbReference type="SUPFAM" id="SSF52172">
    <property type="entry name" value="CheY-like"/>
    <property type="match status" value="1"/>
</dbReference>
<dbReference type="Gene3D" id="1.10.10.10">
    <property type="entry name" value="Winged helix-like DNA-binding domain superfamily/Winged helix DNA-binding domain"/>
    <property type="match status" value="1"/>
</dbReference>
<accession>A0ABY7ALU4</accession>
<feature type="domain" description="Response regulatory" evidence="4">
    <location>
        <begin position="10"/>
        <end position="126"/>
    </location>
</feature>
<dbReference type="InterPro" id="IPR011006">
    <property type="entry name" value="CheY-like_superfamily"/>
</dbReference>
<keyword evidence="2" id="KW-0597">Phosphoprotein</keyword>
<evidence type="ECO:0000256" key="1">
    <source>
        <dbReference type="ARBA" id="ARBA00023125"/>
    </source>
</evidence>
<dbReference type="PRINTS" id="PR00038">
    <property type="entry name" value="HTHLUXR"/>
</dbReference>
<evidence type="ECO:0000259" key="4">
    <source>
        <dbReference type="PROSITE" id="PS50110"/>
    </source>
</evidence>
<dbReference type="Pfam" id="PF00072">
    <property type="entry name" value="Response_reg"/>
    <property type="match status" value="1"/>
</dbReference>
<dbReference type="InterPro" id="IPR036388">
    <property type="entry name" value="WH-like_DNA-bd_sf"/>
</dbReference>
<evidence type="ECO:0000313" key="6">
    <source>
        <dbReference type="Proteomes" id="UP001163726"/>
    </source>
</evidence>
<evidence type="ECO:0000259" key="3">
    <source>
        <dbReference type="PROSITE" id="PS50043"/>
    </source>
</evidence>
<dbReference type="InterPro" id="IPR039420">
    <property type="entry name" value="WalR-like"/>
</dbReference>
<dbReference type="SMART" id="SM00421">
    <property type="entry name" value="HTH_LUXR"/>
    <property type="match status" value="1"/>
</dbReference>
<dbReference type="PANTHER" id="PTHR43214">
    <property type="entry name" value="TWO-COMPONENT RESPONSE REGULATOR"/>
    <property type="match status" value="1"/>
</dbReference>
<dbReference type="Proteomes" id="UP001163726">
    <property type="component" value="Chromosome"/>
</dbReference>
<dbReference type="RefSeq" id="WP_268074521.1">
    <property type="nucleotide sequence ID" value="NZ_CP109965.1"/>
</dbReference>
<dbReference type="Gene3D" id="3.40.50.2300">
    <property type="match status" value="1"/>
</dbReference>
<dbReference type="EMBL" id="CP109965">
    <property type="protein sequence ID" value="WAJ70217.1"/>
    <property type="molecule type" value="Genomic_DNA"/>
</dbReference>
<dbReference type="PROSITE" id="PS50110">
    <property type="entry name" value="RESPONSE_REGULATORY"/>
    <property type="match status" value="1"/>
</dbReference>